<evidence type="ECO:0000256" key="2">
    <source>
        <dbReference type="SAM" id="SignalP"/>
    </source>
</evidence>
<feature type="transmembrane region" description="Helical" evidence="1">
    <location>
        <begin position="96"/>
        <end position="115"/>
    </location>
</feature>
<sequence length="116" mass="11861">MKFCSLTSIVAVVAATAMISPVAVVEANPDCKVIEEDGYKSCKGAFNIKVSLFCKLESECEKVFASNNPVVTVDNKSITAIESGEVSAGSSPTTGLVLLTAAAAAAAVISSTIMLL</sequence>
<gene>
    <name evidence="3" type="ORF">FRACYDRAFT_245005</name>
</gene>
<proteinExistence type="predicted"/>
<evidence type="ECO:0000313" key="3">
    <source>
        <dbReference type="EMBL" id="OEU11885.1"/>
    </source>
</evidence>
<feature type="signal peptide" evidence="2">
    <location>
        <begin position="1"/>
        <end position="27"/>
    </location>
</feature>
<keyword evidence="1" id="KW-1133">Transmembrane helix</keyword>
<accession>A0A1E7F1D4</accession>
<keyword evidence="2" id="KW-0732">Signal</keyword>
<dbReference type="Proteomes" id="UP000095751">
    <property type="component" value="Unassembled WGS sequence"/>
</dbReference>
<protein>
    <submittedName>
        <fullName evidence="3">Uncharacterized protein</fullName>
    </submittedName>
</protein>
<organism evidence="3 4">
    <name type="scientific">Fragilariopsis cylindrus CCMP1102</name>
    <dbReference type="NCBI Taxonomy" id="635003"/>
    <lineage>
        <taxon>Eukaryota</taxon>
        <taxon>Sar</taxon>
        <taxon>Stramenopiles</taxon>
        <taxon>Ochrophyta</taxon>
        <taxon>Bacillariophyta</taxon>
        <taxon>Bacillariophyceae</taxon>
        <taxon>Bacillariophycidae</taxon>
        <taxon>Bacillariales</taxon>
        <taxon>Bacillariaceae</taxon>
        <taxon>Fragilariopsis</taxon>
    </lineage>
</organism>
<name>A0A1E7F1D4_9STRA</name>
<dbReference type="KEGG" id="fcy:FRACYDRAFT_245005"/>
<evidence type="ECO:0000256" key="1">
    <source>
        <dbReference type="SAM" id="Phobius"/>
    </source>
</evidence>
<evidence type="ECO:0000313" key="4">
    <source>
        <dbReference type="Proteomes" id="UP000095751"/>
    </source>
</evidence>
<feature type="chain" id="PRO_5009192517" evidence="2">
    <location>
        <begin position="28"/>
        <end position="116"/>
    </location>
</feature>
<reference evidence="3 4" key="1">
    <citation type="submission" date="2016-09" db="EMBL/GenBank/DDBJ databases">
        <title>Extensive genetic diversity and differential bi-allelic expression allows diatom success in the polar Southern Ocean.</title>
        <authorList>
            <consortium name="DOE Joint Genome Institute"/>
            <person name="Mock T."/>
            <person name="Otillar R.P."/>
            <person name="Strauss J."/>
            <person name="Dupont C."/>
            <person name="Frickenhaus S."/>
            <person name="Maumus F."/>
            <person name="Mcmullan M."/>
            <person name="Sanges R."/>
            <person name="Schmutz J."/>
            <person name="Toseland A."/>
            <person name="Valas R."/>
            <person name="Veluchamy A."/>
            <person name="Ward B.J."/>
            <person name="Allen A."/>
            <person name="Barry K."/>
            <person name="Falciatore A."/>
            <person name="Ferrante M."/>
            <person name="Fortunato A.E."/>
            <person name="Gloeckner G."/>
            <person name="Gruber A."/>
            <person name="Hipkin R."/>
            <person name="Janech M."/>
            <person name="Kroth P."/>
            <person name="Leese F."/>
            <person name="Lindquist E."/>
            <person name="Lyon B.R."/>
            <person name="Martin J."/>
            <person name="Mayer C."/>
            <person name="Parker M."/>
            <person name="Quesneville H."/>
            <person name="Raymond J."/>
            <person name="Uhlig C."/>
            <person name="Valentin K.U."/>
            <person name="Worden A.Z."/>
            <person name="Armbrust E.V."/>
            <person name="Bowler C."/>
            <person name="Green B."/>
            <person name="Moulton V."/>
            <person name="Van Oosterhout C."/>
            <person name="Grigoriev I."/>
        </authorList>
    </citation>
    <scope>NUCLEOTIDE SEQUENCE [LARGE SCALE GENOMIC DNA]</scope>
    <source>
        <strain evidence="3 4">CCMP1102</strain>
    </source>
</reference>
<keyword evidence="1" id="KW-0812">Transmembrane</keyword>
<dbReference type="EMBL" id="KV784366">
    <property type="protein sequence ID" value="OEU11885.1"/>
    <property type="molecule type" value="Genomic_DNA"/>
</dbReference>
<keyword evidence="4" id="KW-1185">Reference proteome</keyword>
<dbReference type="InParanoid" id="A0A1E7F1D4"/>
<keyword evidence="1" id="KW-0472">Membrane</keyword>
<dbReference type="AlphaFoldDB" id="A0A1E7F1D4"/>